<dbReference type="STRING" id="994573.T472_0206475"/>
<keyword evidence="1" id="KW-0472">Membrane</keyword>
<evidence type="ECO:0000313" key="2">
    <source>
        <dbReference type="EMBL" id="ETA81446.1"/>
    </source>
</evidence>
<dbReference type="Proteomes" id="UP000017747">
    <property type="component" value="Unassembled WGS sequence"/>
</dbReference>
<evidence type="ECO:0000256" key="1">
    <source>
        <dbReference type="SAM" id="Phobius"/>
    </source>
</evidence>
<keyword evidence="3" id="KW-1185">Reference proteome</keyword>
<keyword evidence="1" id="KW-1133">Transmembrane helix</keyword>
<reference evidence="2 3" key="1">
    <citation type="journal article" date="2014" name="Genome Announc.">
        <title>Genome Sequence of Youngiibacter fragilis, the Type Strain of the Genus Youngiibacter.</title>
        <authorList>
            <person name="Wawrik C.B."/>
            <person name="Callaghan A.V."/>
            <person name="Stamps B.W."/>
            <person name="Wawrik B."/>
        </authorList>
    </citation>
    <scope>NUCLEOTIDE SEQUENCE [LARGE SCALE GENOMIC DNA]</scope>
    <source>
        <strain evidence="2 3">232.1</strain>
    </source>
</reference>
<gene>
    <name evidence="2" type="ORF">T472_0206475</name>
</gene>
<dbReference type="EMBL" id="AXUN02000113">
    <property type="protein sequence ID" value="ETA81446.1"/>
    <property type="molecule type" value="Genomic_DNA"/>
</dbReference>
<comment type="caution">
    <text evidence="2">The sequence shown here is derived from an EMBL/GenBank/DDBJ whole genome shotgun (WGS) entry which is preliminary data.</text>
</comment>
<keyword evidence="1" id="KW-0812">Transmembrane</keyword>
<protein>
    <submittedName>
        <fullName evidence="2">Uncharacterized protein</fullName>
    </submittedName>
</protein>
<accession>V7I841</accession>
<sequence>MKLSYDFSGYKPPVLDENKLMETVYLRQLAKRTLLLTIASLFSNICLVLLAFVIAQYSLAAGMACLVLLGASLAGSGIIAAVFAKRYPMNLRSIFEA</sequence>
<proteinExistence type="predicted"/>
<feature type="transmembrane region" description="Helical" evidence="1">
    <location>
        <begin position="34"/>
        <end position="55"/>
    </location>
</feature>
<dbReference type="RefSeq" id="WP_023386073.1">
    <property type="nucleotide sequence ID" value="NZ_AXUN02000113.1"/>
</dbReference>
<name>V7I841_9CLOT</name>
<feature type="transmembrane region" description="Helical" evidence="1">
    <location>
        <begin position="61"/>
        <end position="84"/>
    </location>
</feature>
<dbReference type="eggNOG" id="ENOG5033BAM">
    <property type="taxonomic scope" value="Bacteria"/>
</dbReference>
<evidence type="ECO:0000313" key="3">
    <source>
        <dbReference type="Proteomes" id="UP000017747"/>
    </source>
</evidence>
<dbReference type="AlphaFoldDB" id="V7I841"/>
<organism evidence="2 3">
    <name type="scientific">Youngiibacter fragilis 232.1</name>
    <dbReference type="NCBI Taxonomy" id="994573"/>
    <lineage>
        <taxon>Bacteria</taxon>
        <taxon>Bacillati</taxon>
        <taxon>Bacillota</taxon>
        <taxon>Clostridia</taxon>
        <taxon>Eubacteriales</taxon>
        <taxon>Clostridiaceae</taxon>
        <taxon>Youngiibacter</taxon>
    </lineage>
</organism>